<evidence type="ECO:0000313" key="2">
    <source>
        <dbReference type="EMBL" id="GIG34934.1"/>
    </source>
</evidence>
<keyword evidence="1" id="KW-0472">Membrane</keyword>
<dbReference type="EMBL" id="BONO01000002">
    <property type="protein sequence ID" value="GIG34934.1"/>
    <property type="molecule type" value="Genomic_DNA"/>
</dbReference>
<reference evidence="2" key="1">
    <citation type="submission" date="2021-01" db="EMBL/GenBank/DDBJ databases">
        <title>Whole genome shotgun sequence of Cellulomonas pakistanensis NBRC 110800.</title>
        <authorList>
            <person name="Komaki H."/>
            <person name="Tamura T."/>
        </authorList>
    </citation>
    <scope>NUCLEOTIDE SEQUENCE</scope>
    <source>
        <strain evidence="2">NBRC 110800</strain>
    </source>
</reference>
<evidence type="ECO:0000313" key="3">
    <source>
        <dbReference type="Proteomes" id="UP000642125"/>
    </source>
</evidence>
<dbReference type="RefSeq" id="WP_203666985.1">
    <property type="nucleotide sequence ID" value="NZ_BONO01000002.1"/>
</dbReference>
<protein>
    <submittedName>
        <fullName evidence="2">Uncharacterized protein</fullName>
    </submittedName>
</protein>
<dbReference type="AlphaFoldDB" id="A0A919P5Y4"/>
<sequence>MASGVATFAALMSHVLGGGAVPGPLGIVLPLVLATPVCLVLAQVRLGWLRLACSVGISQLLFHTLFSLGAVGRAAPAADGAHQHAGATTLVPDADAMAHSGHASGSMWLAHAGAAVVTVLALRHGEAALARVVAAVRRAAHRVLVVRVPALPVLPHAPAAPLRDEHAWRPVARVLTSASVVRRGPPAFVVPLFT</sequence>
<comment type="caution">
    <text evidence="2">The sequence shown here is derived from an EMBL/GenBank/DDBJ whole genome shotgun (WGS) entry which is preliminary data.</text>
</comment>
<name>A0A919P5Y4_9CELL</name>
<feature type="transmembrane region" description="Helical" evidence="1">
    <location>
        <begin position="27"/>
        <end position="48"/>
    </location>
</feature>
<dbReference type="Proteomes" id="UP000642125">
    <property type="component" value="Unassembled WGS sequence"/>
</dbReference>
<evidence type="ECO:0000256" key="1">
    <source>
        <dbReference type="SAM" id="Phobius"/>
    </source>
</evidence>
<keyword evidence="1" id="KW-1133">Transmembrane helix</keyword>
<accession>A0A919P5Y4</accession>
<proteinExistence type="predicted"/>
<keyword evidence="1" id="KW-0812">Transmembrane</keyword>
<keyword evidence="3" id="KW-1185">Reference proteome</keyword>
<gene>
    <name evidence="2" type="ORF">Cpa01nite_03150</name>
</gene>
<organism evidence="2 3">
    <name type="scientific">Cellulomonas pakistanensis</name>
    <dbReference type="NCBI Taxonomy" id="992287"/>
    <lineage>
        <taxon>Bacteria</taxon>
        <taxon>Bacillati</taxon>
        <taxon>Actinomycetota</taxon>
        <taxon>Actinomycetes</taxon>
        <taxon>Micrococcales</taxon>
        <taxon>Cellulomonadaceae</taxon>
        <taxon>Cellulomonas</taxon>
    </lineage>
</organism>